<name>A0A9D1J3Y6_9FIRM</name>
<proteinExistence type="inferred from homology"/>
<accession>A0A9D1J3Y6</accession>
<dbReference type="SUPFAM" id="SSF55120">
    <property type="entry name" value="Pseudouridine synthase"/>
    <property type="match status" value="1"/>
</dbReference>
<dbReference type="GO" id="GO:0000455">
    <property type="term" value="P:enzyme-directed rRNA pseudouridine synthesis"/>
    <property type="evidence" value="ECO:0007669"/>
    <property type="project" value="TreeGrafter"/>
</dbReference>
<evidence type="ECO:0000256" key="3">
    <source>
        <dbReference type="ARBA" id="ARBA00023235"/>
    </source>
</evidence>
<comment type="similarity">
    <text evidence="2">Belongs to the pseudouridine synthase RluA family.</text>
</comment>
<dbReference type="Gene3D" id="3.30.2350.10">
    <property type="entry name" value="Pseudouridine synthase"/>
    <property type="match status" value="1"/>
</dbReference>
<dbReference type="PROSITE" id="PS50889">
    <property type="entry name" value="S4"/>
    <property type="match status" value="1"/>
</dbReference>
<dbReference type="SUPFAM" id="SSF55174">
    <property type="entry name" value="Alpha-L RNA-binding motif"/>
    <property type="match status" value="1"/>
</dbReference>
<dbReference type="CDD" id="cd00165">
    <property type="entry name" value="S4"/>
    <property type="match status" value="1"/>
</dbReference>
<evidence type="ECO:0000256" key="5">
    <source>
        <dbReference type="ARBA" id="ARBA00033164"/>
    </source>
</evidence>
<dbReference type="Proteomes" id="UP000824232">
    <property type="component" value="Unassembled WGS sequence"/>
</dbReference>
<organism evidence="8 9">
    <name type="scientific">Candidatus Onthousia excrementipullorum</name>
    <dbReference type="NCBI Taxonomy" id="2840884"/>
    <lineage>
        <taxon>Bacteria</taxon>
        <taxon>Bacillati</taxon>
        <taxon>Bacillota</taxon>
        <taxon>Bacilli</taxon>
        <taxon>Candidatus Onthousia</taxon>
    </lineage>
</organism>
<dbReference type="InterPro" id="IPR002942">
    <property type="entry name" value="S4_RNA-bd"/>
</dbReference>
<evidence type="ECO:0000313" key="8">
    <source>
        <dbReference type="EMBL" id="HIR59815.1"/>
    </source>
</evidence>
<keyword evidence="3" id="KW-0413">Isomerase</keyword>
<dbReference type="PROSITE" id="PS01129">
    <property type="entry name" value="PSI_RLU"/>
    <property type="match status" value="1"/>
</dbReference>
<dbReference type="PANTHER" id="PTHR21600:SF44">
    <property type="entry name" value="RIBOSOMAL LARGE SUBUNIT PSEUDOURIDINE SYNTHASE D"/>
    <property type="match status" value="1"/>
</dbReference>
<keyword evidence="6" id="KW-0694">RNA-binding</keyword>
<dbReference type="Pfam" id="PF01479">
    <property type="entry name" value="S4"/>
    <property type="match status" value="1"/>
</dbReference>
<sequence>MVLMKGTVKEKGELLDTLFILFKDLSKKKIKNYLKDGGVLVNGKVVTKYNTIVKKNDVIELSKTNKTHKKSNLDIIYEDEYFFVINKPAGLLSISTTKEKEKTAYHYIREFIKNRKKSDKIFVLHRLDKDTSGVLVFVKDNTLKNLLQNNWDKYVKTREYIALVTGNVKDIDDYTCYLKEVGPDKVIVTNKKEGKLAITSIKTINKNNKDSLVKVNIKTGRRNQIRVVLNHLGSPIVGDKKYGGNKSNRLYLHASKLIITNPLNNKTYTFESSVPTSFKKVFKNEK</sequence>
<dbReference type="InterPro" id="IPR006224">
    <property type="entry name" value="PsdUridine_synth_RluA-like_CS"/>
</dbReference>
<reference evidence="8" key="1">
    <citation type="submission" date="2020-10" db="EMBL/GenBank/DDBJ databases">
        <authorList>
            <person name="Gilroy R."/>
        </authorList>
    </citation>
    <scope>NUCLEOTIDE SEQUENCE</scope>
    <source>
        <strain evidence="8">CHK184-20233</strain>
    </source>
</reference>
<dbReference type="GO" id="GO:0120159">
    <property type="term" value="F:rRNA pseudouridine synthase activity"/>
    <property type="evidence" value="ECO:0007669"/>
    <property type="project" value="UniProtKB-ARBA"/>
</dbReference>
<evidence type="ECO:0000313" key="9">
    <source>
        <dbReference type="Proteomes" id="UP000824232"/>
    </source>
</evidence>
<evidence type="ECO:0000259" key="7">
    <source>
        <dbReference type="SMART" id="SM00363"/>
    </source>
</evidence>
<dbReference type="InterPro" id="IPR050188">
    <property type="entry name" value="RluA_PseudoU_synthase"/>
</dbReference>
<dbReference type="PANTHER" id="PTHR21600">
    <property type="entry name" value="MITOCHONDRIAL RNA PSEUDOURIDINE SYNTHASE"/>
    <property type="match status" value="1"/>
</dbReference>
<dbReference type="InterPro" id="IPR036986">
    <property type="entry name" value="S4_RNA-bd_sf"/>
</dbReference>
<evidence type="ECO:0000256" key="1">
    <source>
        <dbReference type="ARBA" id="ARBA00000073"/>
    </source>
</evidence>
<protein>
    <recommendedName>
        <fullName evidence="4">RNA pseudouridylate synthase</fullName>
    </recommendedName>
    <alternativeName>
        <fullName evidence="5">RNA-uridine isomerase</fullName>
    </alternativeName>
</protein>
<dbReference type="InterPro" id="IPR020103">
    <property type="entry name" value="PsdUridine_synth_cat_dom_sf"/>
</dbReference>
<dbReference type="Gene3D" id="3.10.290.10">
    <property type="entry name" value="RNA-binding S4 domain"/>
    <property type="match status" value="1"/>
</dbReference>
<reference evidence="8" key="2">
    <citation type="journal article" date="2021" name="PeerJ">
        <title>Extensive microbial diversity within the chicken gut microbiome revealed by metagenomics and culture.</title>
        <authorList>
            <person name="Gilroy R."/>
            <person name="Ravi A."/>
            <person name="Getino M."/>
            <person name="Pursley I."/>
            <person name="Horton D.L."/>
            <person name="Alikhan N.F."/>
            <person name="Baker D."/>
            <person name="Gharbi K."/>
            <person name="Hall N."/>
            <person name="Watson M."/>
            <person name="Adriaenssens E.M."/>
            <person name="Foster-Nyarko E."/>
            <person name="Jarju S."/>
            <person name="Secka A."/>
            <person name="Antonio M."/>
            <person name="Oren A."/>
            <person name="Chaudhuri R.R."/>
            <person name="La Ragione R."/>
            <person name="Hildebrand F."/>
            <person name="Pallen M.J."/>
        </authorList>
    </citation>
    <scope>NUCLEOTIDE SEQUENCE</scope>
    <source>
        <strain evidence="8">CHK184-20233</strain>
    </source>
</reference>
<comment type="catalytic activity">
    <reaction evidence="1">
        <text>a uridine in RNA = a pseudouridine in RNA</text>
        <dbReference type="Rhea" id="RHEA:48348"/>
        <dbReference type="Rhea" id="RHEA-COMP:12068"/>
        <dbReference type="Rhea" id="RHEA-COMP:12069"/>
        <dbReference type="ChEBI" id="CHEBI:65314"/>
        <dbReference type="ChEBI" id="CHEBI:65315"/>
    </reaction>
</comment>
<dbReference type="SMART" id="SM00363">
    <property type="entry name" value="S4"/>
    <property type="match status" value="1"/>
</dbReference>
<gene>
    <name evidence="8" type="ORF">IAB38_07210</name>
</gene>
<dbReference type="GO" id="GO:0003723">
    <property type="term" value="F:RNA binding"/>
    <property type="evidence" value="ECO:0007669"/>
    <property type="project" value="UniProtKB-KW"/>
</dbReference>
<feature type="domain" description="RNA-binding S4" evidence="7">
    <location>
        <begin position="13"/>
        <end position="74"/>
    </location>
</feature>
<dbReference type="InterPro" id="IPR006145">
    <property type="entry name" value="PsdUridine_synth_RsuA/RluA"/>
</dbReference>
<dbReference type="AlphaFoldDB" id="A0A9D1J3Y6"/>
<dbReference type="EMBL" id="DVHC01000066">
    <property type="protein sequence ID" value="HIR59815.1"/>
    <property type="molecule type" value="Genomic_DNA"/>
</dbReference>
<dbReference type="Pfam" id="PF00849">
    <property type="entry name" value="PseudoU_synth_2"/>
    <property type="match status" value="1"/>
</dbReference>
<evidence type="ECO:0000256" key="4">
    <source>
        <dbReference type="ARBA" id="ARBA00031870"/>
    </source>
</evidence>
<evidence type="ECO:0000256" key="2">
    <source>
        <dbReference type="ARBA" id="ARBA00010876"/>
    </source>
</evidence>
<dbReference type="CDD" id="cd02869">
    <property type="entry name" value="PseudoU_synth_RluA_like"/>
    <property type="match status" value="1"/>
</dbReference>
<evidence type="ECO:0000256" key="6">
    <source>
        <dbReference type="PROSITE-ProRule" id="PRU00182"/>
    </source>
</evidence>
<comment type="caution">
    <text evidence="8">The sequence shown here is derived from an EMBL/GenBank/DDBJ whole genome shotgun (WGS) entry which is preliminary data.</text>
</comment>